<dbReference type="AlphaFoldDB" id="A0A077NWZ5"/>
<evidence type="ECO:0000313" key="1">
    <source>
        <dbReference type="EMBL" id="CDH03320.1"/>
    </source>
</evidence>
<dbReference type="HOGENOM" id="CLU_2541782_0_0_6"/>
<name>A0A077NWZ5_XENBV</name>
<dbReference type="Proteomes" id="UP000028487">
    <property type="component" value="Unassembled WGS sequence"/>
</dbReference>
<gene>
    <name evidence="1" type="ORF">XBFM1_710019</name>
</gene>
<organism evidence="1">
    <name type="scientific">Xenorhabdus bovienii str. feltiae Moldova</name>
    <dbReference type="NCBI Taxonomy" id="1398200"/>
    <lineage>
        <taxon>Bacteria</taxon>
        <taxon>Pseudomonadati</taxon>
        <taxon>Pseudomonadota</taxon>
        <taxon>Gammaproteobacteria</taxon>
        <taxon>Enterobacterales</taxon>
        <taxon>Morganellaceae</taxon>
        <taxon>Xenorhabdus</taxon>
    </lineage>
</organism>
<proteinExistence type="predicted"/>
<dbReference type="EMBL" id="CBSV010000245">
    <property type="protein sequence ID" value="CDH03320.1"/>
    <property type="molecule type" value="Genomic_DNA"/>
</dbReference>
<comment type="caution">
    <text evidence="1">The sequence shown here is derived from an EMBL/GenBank/DDBJ whole genome shotgun (WGS) entry which is preliminary data.</text>
</comment>
<reference evidence="1" key="1">
    <citation type="submission" date="2013-07" db="EMBL/GenBank/DDBJ databases">
        <title>Sub-species coevolution in mutualistic symbiosis.</title>
        <authorList>
            <person name="Murfin K."/>
            <person name="Klassen J."/>
            <person name="Lee M."/>
            <person name="Forst S."/>
            <person name="Stock P."/>
            <person name="Goodrich-Blair H."/>
        </authorList>
    </citation>
    <scope>NUCLEOTIDE SEQUENCE [LARGE SCALE GENOMIC DNA]</scope>
    <source>
        <strain evidence="1">Feltiae Moldova</strain>
    </source>
</reference>
<protein>
    <submittedName>
        <fullName evidence="1">Uncharacterized protein</fullName>
    </submittedName>
</protein>
<accession>A0A077NWZ5</accession>
<sequence length="94" mass="10605">MRLNLIKSYLRLIVRIETLFPSETIASNAMNSASILRLSSVFGIGVEKIACNVLLCLAFNVFIQIDFHYLSFPSPSYKSDMTVIPHLIPDLKIM</sequence>